<comment type="caution">
    <text evidence="1">The sequence shown here is derived from an EMBL/GenBank/DDBJ whole genome shotgun (WGS) entry which is preliminary data.</text>
</comment>
<dbReference type="EMBL" id="ABOX02000035">
    <property type="protein sequence ID" value="EEF58923.1"/>
    <property type="molecule type" value="Genomic_DNA"/>
</dbReference>
<dbReference type="Proteomes" id="UP000003688">
    <property type="component" value="Unassembled WGS sequence"/>
</dbReference>
<dbReference type="RefSeq" id="WP_007417063.1">
    <property type="nucleotide sequence ID" value="NZ_ABOX02000035.1"/>
</dbReference>
<dbReference type="STRING" id="320771.Cflav_PD2925"/>
<dbReference type="AlphaFoldDB" id="B9XMM4"/>
<keyword evidence="2" id="KW-1185">Reference proteome</keyword>
<evidence type="ECO:0000313" key="1">
    <source>
        <dbReference type="EMBL" id="EEF58923.1"/>
    </source>
</evidence>
<evidence type="ECO:0000313" key="2">
    <source>
        <dbReference type="Proteomes" id="UP000003688"/>
    </source>
</evidence>
<gene>
    <name evidence="1" type="ORF">Cflav_PD2925</name>
</gene>
<dbReference type="InterPro" id="IPR029063">
    <property type="entry name" value="SAM-dependent_MTases_sf"/>
</dbReference>
<name>B9XMM4_PEDPL</name>
<organism evidence="1 2">
    <name type="scientific">Pedosphaera parvula (strain Ellin514)</name>
    <dbReference type="NCBI Taxonomy" id="320771"/>
    <lineage>
        <taxon>Bacteria</taxon>
        <taxon>Pseudomonadati</taxon>
        <taxon>Verrucomicrobiota</taxon>
        <taxon>Pedosphaerae</taxon>
        <taxon>Pedosphaerales</taxon>
        <taxon>Pedosphaeraceae</taxon>
        <taxon>Pedosphaera</taxon>
    </lineage>
</organism>
<reference evidence="1 2" key="1">
    <citation type="journal article" date="2011" name="J. Bacteriol.">
        <title>Genome sequence of 'Pedosphaera parvula' Ellin514, an aerobic Verrucomicrobial isolate from pasture soil.</title>
        <authorList>
            <person name="Kant R."/>
            <person name="van Passel M.W."/>
            <person name="Sangwan P."/>
            <person name="Palva A."/>
            <person name="Lucas S."/>
            <person name="Copeland A."/>
            <person name="Lapidus A."/>
            <person name="Glavina Del Rio T."/>
            <person name="Dalin E."/>
            <person name="Tice H."/>
            <person name="Bruce D."/>
            <person name="Goodwin L."/>
            <person name="Pitluck S."/>
            <person name="Chertkov O."/>
            <person name="Larimer F.W."/>
            <person name="Land M.L."/>
            <person name="Hauser L."/>
            <person name="Brettin T.S."/>
            <person name="Detter J.C."/>
            <person name="Han S."/>
            <person name="de Vos W.M."/>
            <person name="Janssen P.H."/>
            <person name="Smidt H."/>
        </authorList>
    </citation>
    <scope>NUCLEOTIDE SEQUENCE [LARGE SCALE GENOMIC DNA]</scope>
    <source>
        <strain evidence="1 2">Ellin514</strain>
    </source>
</reference>
<accession>B9XMM4</accession>
<proteinExistence type="predicted"/>
<protein>
    <submittedName>
        <fullName evidence="1">Uncharacterized protein</fullName>
    </submittedName>
</protein>
<dbReference type="Gene3D" id="3.40.50.150">
    <property type="entry name" value="Vaccinia Virus protein VP39"/>
    <property type="match status" value="1"/>
</dbReference>
<sequence length="123" mass="13797">MKQARSTIALDNIEEVIGTESSAEWATLAGQQQYFTPNHLRDYCVTHLHSTSPATIIDPQCGSGTAEAFKDRFEQFEEAKATLPPSPKPDYNNPSKLWQMLRDNHGQLFVGRGHWLGYNLGYG</sequence>
<dbReference type="SUPFAM" id="SSF53335">
    <property type="entry name" value="S-adenosyl-L-methionine-dependent methyltransferases"/>
    <property type="match status" value="1"/>
</dbReference>